<comment type="subcellular location">
    <subcellularLocation>
        <location evidence="1">Membrane</location>
        <topology evidence="1">Multi-pass membrane protein</topology>
    </subcellularLocation>
</comment>
<evidence type="ECO:0000256" key="5">
    <source>
        <dbReference type="ARBA" id="ARBA00023136"/>
    </source>
</evidence>
<feature type="transmembrane region" description="Helical" evidence="6">
    <location>
        <begin position="201"/>
        <end position="221"/>
    </location>
</feature>
<dbReference type="PANTHER" id="PTHR31885">
    <property type="entry name" value="GH04784P"/>
    <property type="match status" value="1"/>
</dbReference>
<reference evidence="8" key="1">
    <citation type="submission" date="2016-10" db="EMBL/GenBank/DDBJ databases">
        <authorList>
            <person name="Varghese N."/>
            <person name="Submissions S."/>
        </authorList>
    </citation>
    <scope>NUCLEOTIDE SEQUENCE [LARGE SCALE GENOMIC DNA]</scope>
    <source>
        <strain evidence="8">CGMCC 1.10658</strain>
    </source>
</reference>
<keyword evidence="5 6" id="KW-0472">Membrane</keyword>
<dbReference type="Pfam" id="PF07947">
    <property type="entry name" value="YhhN"/>
    <property type="match status" value="1"/>
</dbReference>
<dbReference type="RefSeq" id="WP_245720711.1">
    <property type="nucleotide sequence ID" value="NZ_FNFH01000006.1"/>
</dbReference>
<dbReference type="AlphaFoldDB" id="A0A1G9DD52"/>
<proteinExistence type="inferred from homology"/>
<evidence type="ECO:0000256" key="6">
    <source>
        <dbReference type="SAM" id="Phobius"/>
    </source>
</evidence>
<keyword evidence="4 6" id="KW-1133">Transmembrane helix</keyword>
<evidence type="ECO:0000313" key="8">
    <source>
        <dbReference type="Proteomes" id="UP000199305"/>
    </source>
</evidence>
<evidence type="ECO:0000256" key="2">
    <source>
        <dbReference type="ARBA" id="ARBA00007375"/>
    </source>
</evidence>
<comment type="similarity">
    <text evidence="2">Belongs to the TMEM86 family.</text>
</comment>
<dbReference type="GO" id="GO:0016787">
    <property type="term" value="F:hydrolase activity"/>
    <property type="evidence" value="ECO:0007669"/>
    <property type="project" value="TreeGrafter"/>
</dbReference>
<feature type="transmembrane region" description="Helical" evidence="6">
    <location>
        <begin position="177"/>
        <end position="195"/>
    </location>
</feature>
<protein>
    <submittedName>
        <fullName evidence="7">Uncharacterized membrane protein YhhN</fullName>
    </submittedName>
</protein>
<organism evidence="7 8">
    <name type="scientific">Microbulbifer yueqingensis</name>
    <dbReference type="NCBI Taxonomy" id="658219"/>
    <lineage>
        <taxon>Bacteria</taxon>
        <taxon>Pseudomonadati</taxon>
        <taxon>Pseudomonadota</taxon>
        <taxon>Gammaproteobacteria</taxon>
        <taxon>Cellvibrionales</taxon>
        <taxon>Microbulbiferaceae</taxon>
        <taxon>Microbulbifer</taxon>
    </lineage>
</organism>
<dbReference type="STRING" id="658219.SAMN05216212_2741"/>
<dbReference type="Proteomes" id="UP000199305">
    <property type="component" value="Unassembled WGS sequence"/>
</dbReference>
<evidence type="ECO:0000256" key="3">
    <source>
        <dbReference type="ARBA" id="ARBA00022692"/>
    </source>
</evidence>
<keyword evidence="3 6" id="KW-0812">Transmembrane</keyword>
<evidence type="ECO:0000313" key="7">
    <source>
        <dbReference type="EMBL" id="SDK61822.1"/>
    </source>
</evidence>
<feature type="transmembrane region" description="Helical" evidence="6">
    <location>
        <begin position="22"/>
        <end position="41"/>
    </location>
</feature>
<feature type="transmembrane region" description="Helical" evidence="6">
    <location>
        <begin position="126"/>
        <end position="145"/>
    </location>
</feature>
<evidence type="ECO:0000256" key="4">
    <source>
        <dbReference type="ARBA" id="ARBA00022989"/>
    </source>
</evidence>
<keyword evidence="8" id="KW-1185">Reference proteome</keyword>
<feature type="transmembrane region" description="Helical" evidence="6">
    <location>
        <begin position="47"/>
        <end position="64"/>
    </location>
</feature>
<accession>A0A1G9DD52</accession>
<dbReference type="InterPro" id="IPR012506">
    <property type="entry name" value="TMEM86B-like"/>
</dbReference>
<name>A0A1G9DD52_9GAMM</name>
<feature type="transmembrane region" description="Helical" evidence="6">
    <location>
        <begin position="73"/>
        <end position="91"/>
    </location>
</feature>
<dbReference type="GO" id="GO:0016020">
    <property type="term" value="C:membrane"/>
    <property type="evidence" value="ECO:0007669"/>
    <property type="project" value="UniProtKB-SubCell"/>
</dbReference>
<sequence>MTTTATTAAAGSGAAQTTRGDMGTLGAFLLFAVAYIIFDAMGFRTPWLALVKAAPIALLLWLALRRLAGTGRILTATALAFCALGDVLLALDFPNQFVAGLAAFLVAQLTYTANFLRRADFRSVRFLRRGLPVLGAALLLAQVLLPAAGDLTLPVTAYLLASVAMAMAAAAHRGEATLLYCGALAFLLSDTLIGLNRFLVTVPLAGTLVMTFYYGAQLAMLQGVRRAGA</sequence>
<evidence type="ECO:0000256" key="1">
    <source>
        <dbReference type="ARBA" id="ARBA00004141"/>
    </source>
</evidence>
<dbReference type="PANTHER" id="PTHR31885:SF6">
    <property type="entry name" value="GH04784P"/>
    <property type="match status" value="1"/>
</dbReference>
<gene>
    <name evidence="7" type="ORF">SAMN05216212_2741</name>
</gene>
<dbReference type="EMBL" id="FNFH01000006">
    <property type="protein sequence ID" value="SDK61822.1"/>
    <property type="molecule type" value="Genomic_DNA"/>
</dbReference>
<feature type="transmembrane region" description="Helical" evidence="6">
    <location>
        <begin position="151"/>
        <end position="170"/>
    </location>
</feature>
<feature type="transmembrane region" description="Helical" evidence="6">
    <location>
        <begin position="97"/>
        <end position="114"/>
    </location>
</feature>